<evidence type="ECO:0000313" key="3">
    <source>
        <dbReference type="EMBL" id="KAJ3176540.1"/>
    </source>
</evidence>
<proteinExistence type="predicted"/>
<feature type="signal peptide" evidence="1">
    <location>
        <begin position="1"/>
        <end position="18"/>
    </location>
</feature>
<protein>
    <recommendedName>
        <fullName evidence="2">Serine aminopeptidase S33 domain-containing protein</fullName>
    </recommendedName>
</protein>
<evidence type="ECO:0000259" key="2">
    <source>
        <dbReference type="Pfam" id="PF12146"/>
    </source>
</evidence>
<feature type="domain" description="Serine aminopeptidase S33" evidence="2">
    <location>
        <begin position="79"/>
        <end position="314"/>
    </location>
</feature>
<gene>
    <name evidence="3" type="ORF">HDU87_005234</name>
</gene>
<dbReference type="Pfam" id="PF12146">
    <property type="entry name" value="Hydrolase_4"/>
    <property type="match status" value="1"/>
</dbReference>
<dbReference type="InterPro" id="IPR029058">
    <property type="entry name" value="AB_hydrolase_fold"/>
</dbReference>
<dbReference type="SUPFAM" id="SSF53474">
    <property type="entry name" value="alpha/beta-Hydrolases"/>
    <property type="match status" value="1"/>
</dbReference>
<dbReference type="EMBL" id="JADGJQ010000040">
    <property type="protein sequence ID" value="KAJ3176540.1"/>
    <property type="molecule type" value="Genomic_DNA"/>
</dbReference>
<accession>A0AAD5THS9</accession>
<name>A0AAD5THS9_9FUNG</name>
<reference evidence="3" key="1">
    <citation type="submission" date="2020-05" db="EMBL/GenBank/DDBJ databases">
        <title>Phylogenomic resolution of chytrid fungi.</title>
        <authorList>
            <person name="Stajich J.E."/>
            <person name="Amses K."/>
            <person name="Simmons R."/>
            <person name="Seto K."/>
            <person name="Myers J."/>
            <person name="Bonds A."/>
            <person name="Quandt C.A."/>
            <person name="Barry K."/>
            <person name="Liu P."/>
            <person name="Grigoriev I."/>
            <person name="Longcore J.E."/>
            <person name="James T.Y."/>
        </authorList>
    </citation>
    <scope>NUCLEOTIDE SEQUENCE</scope>
    <source>
        <strain evidence="3">JEL0379</strain>
    </source>
</reference>
<feature type="chain" id="PRO_5042087040" description="Serine aminopeptidase S33 domain-containing protein" evidence="1">
    <location>
        <begin position="19"/>
        <end position="363"/>
    </location>
</feature>
<organism evidence="3 4">
    <name type="scientific">Geranomyces variabilis</name>
    <dbReference type="NCBI Taxonomy" id="109894"/>
    <lineage>
        <taxon>Eukaryota</taxon>
        <taxon>Fungi</taxon>
        <taxon>Fungi incertae sedis</taxon>
        <taxon>Chytridiomycota</taxon>
        <taxon>Chytridiomycota incertae sedis</taxon>
        <taxon>Chytridiomycetes</taxon>
        <taxon>Spizellomycetales</taxon>
        <taxon>Powellomycetaceae</taxon>
        <taxon>Geranomyces</taxon>
    </lineage>
</organism>
<dbReference type="Gene3D" id="3.40.50.1820">
    <property type="entry name" value="alpha/beta hydrolase"/>
    <property type="match status" value="1"/>
</dbReference>
<keyword evidence="4" id="KW-1185">Reference proteome</keyword>
<dbReference type="InterPro" id="IPR022742">
    <property type="entry name" value="Hydrolase_4"/>
</dbReference>
<evidence type="ECO:0000313" key="4">
    <source>
        <dbReference type="Proteomes" id="UP001212152"/>
    </source>
</evidence>
<evidence type="ECO:0000256" key="1">
    <source>
        <dbReference type="SAM" id="SignalP"/>
    </source>
</evidence>
<dbReference type="Proteomes" id="UP001212152">
    <property type="component" value="Unassembled WGS sequence"/>
</dbReference>
<keyword evidence="1" id="KW-0732">Signal</keyword>
<sequence>MLLSKVLCIVSFGIGALAAPAPAPVYTTTEANLPAAWNGPMYQNFINSINGTVNGVPRPDGGALPIPWRFFGSTTAPGTKNTVVVVNGHGESLIKYRELVYDFNQNGLNVLTFDHRGQGFAGRVECTPSYLGDVDHWGFYSQDMQSVIQAAQADVIAGHNLLLWAHSMGGGIAAGYLEQYPTTFAAAVLSSPMLEINTAPYPGIAAFPIAEIVELFGKCNLAPGQTAAPAAPDFSTNTAESSQTRYDITRAEFEKFPQAKIGGTTARWIAEAMAGIAGHVVKASSVKTPTQLHQMGKDTYVKPEGQNVFCNGIKVLGITIAKPAASCKLLTWPTSEHEIWLEVDSIRQPYMNSVVSFFRNYMV</sequence>
<dbReference type="PANTHER" id="PTHR11614">
    <property type="entry name" value="PHOSPHOLIPASE-RELATED"/>
    <property type="match status" value="1"/>
</dbReference>
<comment type="caution">
    <text evidence="3">The sequence shown here is derived from an EMBL/GenBank/DDBJ whole genome shotgun (WGS) entry which is preliminary data.</text>
</comment>
<dbReference type="InterPro" id="IPR051044">
    <property type="entry name" value="MAG_DAG_Lipase"/>
</dbReference>
<dbReference type="AlphaFoldDB" id="A0AAD5THS9"/>